<keyword evidence="1" id="KW-0106">Calcium</keyword>
<dbReference type="Gene3D" id="2.60.40.10">
    <property type="entry name" value="Immunoglobulins"/>
    <property type="match status" value="3"/>
</dbReference>
<dbReference type="Pfam" id="PF19077">
    <property type="entry name" value="Big_13"/>
    <property type="match status" value="1"/>
</dbReference>
<dbReference type="InterPro" id="IPR047777">
    <property type="entry name" value="LapA-like_RM"/>
</dbReference>
<dbReference type="InterPro" id="IPR001343">
    <property type="entry name" value="Hemolysn_Ca-bd"/>
</dbReference>
<dbReference type="InterPro" id="IPR019959">
    <property type="entry name" value="T1SS-143_rpt-cont_dom"/>
</dbReference>
<accession>A0AAI9KQ14</accession>
<protein>
    <recommendedName>
        <fullName evidence="3">Bacterial Ig-like domain-containing protein</fullName>
    </recommendedName>
</protein>
<dbReference type="GO" id="GO:0005509">
    <property type="term" value="F:calcium ion binding"/>
    <property type="evidence" value="ECO:0007669"/>
    <property type="project" value="InterPro"/>
</dbReference>
<evidence type="ECO:0000256" key="2">
    <source>
        <dbReference type="SAM" id="MobiDB-lite"/>
    </source>
</evidence>
<dbReference type="PROSITE" id="PS00330">
    <property type="entry name" value="HEMOLYSIN_CALCIUM"/>
    <property type="match status" value="2"/>
</dbReference>
<comment type="caution">
    <text evidence="4">The sequence shown here is derived from an EMBL/GenBank/DDBJ whole genome shotgun (WGS) entry which is preliminary data.</text>
</comment>
<feature type="domain" description="Bacterial Ig-like" evidence="3">
    <location>
        <begin position="259"/>
        <end position="356"/>
    </location>
</feature>
<dbReference type="InterPro" id="IPR018511">
    <property type="entry name" value="Hemolysin-typ_Ca-bd_CS"/>
</dbReference>
<dbReference type="InterPro" id="IPR013783">
    <property type="entry name" value="Ig-like_fold"/>
</dbReference>
<dbReference type="Pfam" id="PF00353">
    <property type="entry name" value="HemolysinCabind"/>
    <property type="match status" value="1"/>
</dbReference>
<dbReference type="NCBIfam" id="TIGR03661">
    <property type="entry name" value="T1SS_VCA0849"/>
    <property type="match status" value="1"/>
</dbReference>
<dbReference type="InterPro" id="IPR019960">
    <property type="entry name" value="T1SS_VCA0849"/>
</dbReference>
<dbReference type="Proteomes" id="UP000887009">
    <property type="component" value="Unassembled WGS sequence"/>
</dbReference>
<dbReference type="Gene3D" id="2.150.10.10">
    <property type="entry name" value="Serralysin-like metalloprotease, C-terminal"/>
    <property type="match status" value="1"/>
</dbReference>
<gene>
    <name evidence="4" type="ORF">KAM348_09800</name>
</gene>
<feature type="region of interest" description="Disordered" evidence="2">
    <location>
        <begin position="50"/>
        <end position="69"/>
    </location>
</feature>
<feature type="region of interest" description="Disordered" evidence="2">
    <location>
        <begin position="271"/>
        <end position="293"/>
    </location>
</feature>
<name>A0AAI9KQ14_AERCA</name>
<dbReference type="NCBIfam" id="TIGR03660">
    <property type="entry name" value="T1SS_rpt_143"/>
    <property type="match status" value="7"/>
</dbReference>
<evidence type="ECO:0000256" key="1">
    <source>
        <dbReference type="ARBA" id="ARBA00022837"/>
    </source>
</evidence>
<dbReference type="RefSeq" id="WP_223919562.1">
    <property type="nucleotide sequence ID" value="NZ_BPNL01000008.1"/>
</dbReference>
<dbReference type="InterPro" id="IPR044016">
    <property type="entry name" value="Big_13"/>
</dbReference>
<reference evidence="4" key="1">
    <citation type="submission" date="2021-07" db="EMBL/GenBank/DDBJ databases">
        <title>Draft genome sequence of carbapenem-resistant Aeromonas spp. in Japan.</title>
        <authorList>
            <person name="Maehana S."/>
            <person name="Suzuki M."/>
            <person name="Kitasato H."/>
        </authorList>
    </citation>
    <scope>NUCLEOTIDE SEQUENCE</scope>
    <source>
        <strain evidence="4">KAM348</strain>
    </source>
</reference>
<dbReference type="NCBIfam" id="NF033682">
    <property type="entry name" value="retention_LapA"/>
    <property type="match status" value="1"/>
</dbReference>
<dbReference type="PRINTS" id="PR00313">
    <property type="entry name" value="CABNDNGRPT"/>
</dbReference>
<dbReference type="EMBL" id="BPNL01000008">
    <property type="protein sequence ID" value="GJA53557.1"/>
    <property type="molecule type" value="Genomic_DNA"/>
</dbReference>
<dbReference type="InterPro" id="IPR011049">
    <property type="entry name" value="Serralysin-like_metalloprot_C"/>
</dbReference>
<dbReference type="SUPFAM" id="SSF51120">
    <property type="entry name" value="beta-Roll"/>
    <property type="match status" value="1"/>
</dbReference>
<proteinExistence type="predicted"/>
<evidence type="ECO:0000313" key="4">
    <source>
        <dbReference type="EMBL" id="GJA53557.1"/>
    </source>
</evidence>
<evidence type="ECO:0000313" key="5">
    <source>
        <dbReference type="Proteomes" id="UP000887009"/>
    </source>
</evidence>
<evidence type="ECO:0000259" key="3">
    <source>
        <dbReference type="Pfam" id="PF19077"/>
    </source>
</evidence>
<organism evidence="4 5">
    <name type="scientific">Aeromonas caviae</name>
    <name type="common">Aeromonas punctata</name>
    <dbReference type="NCBI Taxonomy" id="648"/>
    <lineage>
        <taxon>Bacteria</taxon>
        <taxon>Pseudomonadati</taxon>
        <taxon>Pseudomonadota</taxon>
        <taxon>Gammaproteobacteria</taxon>
        <taxon>Aeromonadales</taxon>
        <taxon>Aeromonadaceae</taxon>
        <taxon>Aeromonas</taxon>
    </lineage>
</organism>
<sequence>MAELRIDKPTLIAKVEGAVFVMDADGSLRRATPGMQLEPGMRLLTESDGQVELAEAGSERPEPTQPEAALPAGADAELASLQEAIRQGADPSKLFEETAAGNAAAATVGGVAGSSAGGFVVVDRINDATLAEAGFDTDHEARQPGDELLYAEDQDLLAAITITEPQTDDNIINADEATGVIIRGFVEDVEVGQTVTVTLIDQDGNRLTTTTVVLPGFVWEANFGDVTGKLVDGPLTIQADTQDAAGNRASDTGQTLLDTITTITLDLADESDTGASQTDDLTRDTTPLLQGKGEPGATVTLTLEGKVMAVLTVDGNGNWQYQIPDTLADGPHDFRVDAVDIAGNRASDTLTVTVDTRAAIDIDDLDTDSILGHDKVTLSGSTTDVEAGQRVTITLVGQNGQTLFSGSALVGSDGRWQLGGLDLSSIQGPYEVRAEVTDLAGNRVIDGAPLIGQSDVLTLSEADLAKGPVSATGSLHTGAGLDGNLQVSFAADQSALNQLGLTSHGTALAYQVSGQTLTASAGGVTVFTLTLANDGSYRIVWNQSLDHGQDSLSLPFALEYRDSDGDLVSANLTVNLVDSTPPDFTIAPISLTEDDFTNPAAVVGQSQFVVGHQSDPLVATSAVFADQSATLARLNGSGISSDGHALTFEFTGDRLLTGYYLDGNGKRVEVLKAELTASQHGSDIDGNVTVSLNGPLDHQGSDQLSLGLTVSAKEIDGDETRADLVVSISDGVDPRLGIDSGVTLQEGASGQTLDGQLPVSVGSDRLVSLNFEASQPGLNGLTSGGQPTHYQVNGNVITLLDAGGKTILTVTLGLDGKYQVVLDGVLDQPDSTNSVNLGLQVQGTDFDGDKSNLGTLNIHITDGVLPQVDPVSLTLVEDSDWSAAQTLTGDLAITAGADPLVNIAFDASQLGLQGLTSGGQPVVISVSSNSISGAVNGQNVFTLTLDQNGHYVFTLNQPLDQGSADSLLKARFTLTDSDGDKVSSTLSVAIGDGANPVISAVTGTEMTEANQGAKDVVSHMSFTVSHGADALDTSSLKFDIAAIQQSLDGKYSSHGSPVTFTLDANGELVGTSSDGREVLRAELSLVENNGNWSVTAKVTLGAELDHQGSESLDLPLTVTLTDKDGDRVSTDLPLTIKDGHAPHFVAGSGVSLDERHLDGHNTLTGTGHFQVNAGSDRVSEVSFADISEQPALTALGQSVKYELVDGDASIPGNQVLKGYVEVNGQRVEVLQVELVGKLDNAASNGFDYKVTLYQGVHQSGGTATDLPFKLNIVDSDKGSGNNDSTTGTLNIRISEGDKPTLSLTGVTVSEGRFDGAANNQTGDDQHATGTLTIRADSDPVVDVRLTLSGQVVDGSGKAITHNGETLTWQEVAGSNGHSFQAVTASGTLVLTVTLPSVPGRIEAHTQATLDYQVTVHTNLDHGADDKLNLSLPVKVTDSDGSVITGSATGVITDAADPHLGIDIGVTLQEGASGQTLDGQLPVSVGSDRLVSLNFEANQPGLNGLTSGGQPTHYQVNGNVITLLDAGGKTILTVTLGLDGKYQVVLDGVLDQPDSTNSVNLGLQVQGTDFDGDKSNLGTLNIHITDGVLPQVDPVSLTLVEDSDWSAAQTLTGDLVITAGADPLVNIAFDASQPGLQGLTSGGQPVVITISGNSISGGVNGQNVFTLTLDQNGHYVFTLNQPLDQGSADSLLKAGFTLTDSDGDTVSSTLTVAIGDGANPVISAVTGTEMTEANQGDGAVVSAMSFTVNHGADALAPDSLKFDIAAIQQSLDGKYSSHGSPVTFTLDANGELVGTSSDGREVLRAELSLVENNGNWSVTAKVTLGAELDHQGSESLDLPLTVTLTDKDGDRVSTDLPLTIKDGHAPHFVAGSGVSLDERGLDGHNTLTGTGHFQVNAGSDRVSEVSFADISEQPALTALGQSVKYELVDGDASIPGNQVLKGYVEVNGQRVEVLQVELVGKLDNAASNSFDYKVTLFEGVHQSGGTATDLPFKLNIVDSDKGSGNNDSTTGTLNIRISEGANPTLTLTGVTVSEGRFDGAANNQTGDDQHATGTLTIRADSDPVVDVRLTLSGQVVDGSGKAITHNGETLTWQEVAGSNGHSFQAVTASGTLMLTVTLPNVPGRIEAHTQATLDYQVTVHTNLDHGADDKLNLSLPVKVTDSDGSVITGSTTAVITDAADPHLGIDSGVTLQEGASGQTLDGQLPVSVGSDRLVSLNFEANQPGLNGLTSGGQPTHYQVNGNVITLLDAGGKTILTVTLGLDGKYQVALDGVLDQPVSTNSVNLGLQVQGTDFDGDKSNLGTLNIHITDGVLPQVDPVSLTLVEDSDWSAAQTLTGDLAITAGADPLVNIAFDASQPGLQGLTSSGLPVVITISGNSISGAVNGQNVFTLTLDQNGHYVFTLNQPLDQGSADSLLKAGFTLTDSDGDTVSSTLSVAIGDGANPVISAVTGTEMTEANQGAKDVVSHMSFTVSHGADALDTSSLKFDIAAIQQSLDGKYSSHGSPVTFTLDANGELVGTSSDGREVLRAELSLVENNGNWSVTAKVTLGAELDHQGSESLDLPLTVTLTDKDGDRVSTDLPLTIKDGHAPHFVAGSGVSLDERGLDGSNTLTGTGHFQVNAGSDRVSEVSFADISEQPALTALGQSVKYELVDGDAGIPGNQVLKGYVEVNGQRVEVLQVELVGKLDNAASNGFDYKVTLFEGVHQSGGNATDLPFKLNIVDSDKGAGNNDSTTGTLNIRISEGANPILTLTGVTVSEGRFDGAGNNQTGDDQHATGTLTITADSDPVVDVRLTLSGQVVDGSGKAITHNGETLTWQEVAGSNGHSFQAVTASGTLVLTVTLPSVPGRIEAHTQATLDYQVTVHTNLDHGADDKLNLSLPVKVTDSDGSVITGSTTAVITDAADPVITAIEGVTVKESDLNGGSGQHGGSSPSGTGEVAIGQVTIAAGSDRVVSLQLDVARFNALNTLTSGGKAVTIGADSQPGVYLGKDSAGKLIFKLTLDVSGRYTFELTGNLDHSVQGKDLLDIQLPLQARDSDGDLSAEVIGHVSVQDDVPVAVDASKTLNEGAKVTGDLLATASEGADDAVVRAVTINGTEHPIAATGNTTISVTDGTGQIIGTLVINAEGDYSFTAKSGIDHSNSTLVQQIGFHLVDGDGDTDDGLLTLTIRDEAGKLTVSAVTGQEDAGASDPGQGIPITMNLDVGDFDRGEHVEQLLIQAPANAQGTFYFNGVALTTITQGGKTWYEVPPAAMVAVANTDDKFQLTGVTFVPNHDYSSYNNGGAALRFPVQLHVGVTEGSKPPVLTGNLDITVQGIADKPLWDAGSTHQHYTTDEDSSGIALNVKAGLTDTDGSETLSYQIKWASGQGTLTLNGKVLTPGANGLYTVAGGDINKVTVVPGKDYSGDIKLIVTPVSTEKTPVVTGKETALGDPLEVIVNVNPLADDAKLTVREIQGKEDTLIDLGSKIGLAHLGDTTDGSEQLFVRISGLPAGATLLLGGVAVNLDANGYYEVPYDRINDLKLLPPKNSNVDFDLTIKGVVKDTAILTDASGQTHTVVNEKETGSQSLHVDLVGVVDEPHFDLNTTDWTQDGNGYSITIQEDGRAPLDFKLTSGEWTDTPLDHSETLNLVLEGLPEGAKVFDGSGKELTLTFAGLDGKGNPLYQVDVTSLGNLQIQPPPNSTADLHLVGHVVVTENDGDHKSFDVPLTIKVEPAIDATDYAKTSHGLEDQFTVLDWQPDLTDGAEKVTHLSLSGIEPGYEVWIRVGGVETQLTVSGGAVDLSDAELQSLLGGGQLLVKGPEDSDRDTTLQSHVTVTQVDVDSSATAQKVIDGTLHVDIQAVVEPDGNLVQTGQLESPDGHDIPLDGVFVFEDLDPSSDEVIDYLVISDLPPGFVVVGGINDGKGNWTVPRDALGSYALRSPDGFTGTVTFKVSARVVDLGDNNEGDVSAPAYREITASADFHGATHSGQVAADVDFDNSTPITGVEDHGVNFGSQLKQMVTLGTADIGDDELSIVITGLPPGVNVQGLTYDFVNGEYLIKLPGGLDDLDRLTLTLPQDYAGDGLQFNVRLVNTDTVSGDTKMVEKDVTLSITPEVDINGGADGLPELQLNVKDVNGDGQPDNLEDTDIHLDLSVKLADISPSVADGGLETVEQVVVTVDPQYGHFLDKNGQPVSTLTVNNPADLKDLVFVPKEHFSGKVPLAVTVDILDTATTGTDRGSWSGNVSFEVLPVNDPANLTVQNVTGQEDGSVSLGGLGASLIDNDGSEQIVGLQIKGVPDGFTLSAPAVNNGGGVWQVPVGTDFSKLTLIPPADFSGTVSLTLSAFTLDKGLTLPLETSAGFTVTVNPVGDAVITDMQEQASGTEGDVITLNLGVETRDTHATGGNAGNVHENGPEQVRVTLEGVPDGAEIRLPSGVSGTVVDLGGGRWQVTTDGGKLDAVELVTNDANGAMAIKVTAQSLDNGALGPEVNGTIHLDVSPVNDAPVNVLPDDPQVAQEDEPFVIQGLQVKDVDAGNGIMEVRLSVENGTLTLPAGSGVTLTGNGTGDVVLTGTLADLNALLSGGVTYQGDPDFHGNDALTMVTDDRGNTGSGGALSDTDVLPILVQPVNDAPVNQLPTTPQVAQEDQPFTIHGLQVSDVDAGNSPLSVTLSVLHGTLELAAGSGVTVSGSGSNTLVLSGSQDAINALLAGGVTYQGEQDFNGQDALTMVTNDLGNTGSGGPLSDTDVLPIEVEPVNDAPVTQVPGSLQVKEDGSLSLTGISVKDVDAGSAPISMVLRVEHGVLTLLGAAGAVSVQGAGTSVVTLVGSLDDLNGLLAGNLHYEPARDFWGQDNLSITTSDQGNTGAGGVLTDSAQIAIQVTAEPDDPQLGVGTHDILALQGAWVPLNLSASVVNPAPGELSVRIQNLGSAQVVDEHGQSVGHADGNDWLLPMDQSVPIYLKDLPAGDHALTLSAESSLGGGTLSSATETITIHSQSGHDLLGSDQGDWLFGSSGNDRLLGGMGDDVLRGGQGNDILTGGAGSDLFVWGSGDEGTTASPAIDTITDFRPQEGDRIDLADLLKGVTDNSVDGLLGHLQASVTSTGNGLSDVSLSVSPAGDGNVTQQITLKDVDLSGWNLSGSSSHDILQSMLDQHSLIIQHP</sequence>